<comment type="caution">
    <text evidence="1">The sequence shown here is derived from an EMBL/GenBank/DDBJ whole genome shotgun (WGS) entry which is preliminary data.</text>
</comment>
<proteinExistence type="predicted"/>
<sequence length="196" mass="22537">MNESHQLEKVHWLLCLFRDEELQYQYKQRKQQLDLQMSNAKHDYFTNLINSAPSKTKKIWNIVSQQKDRKQGKDSKKDLQVLSTNGEILTKPDKIANEFGDYFSSVANDKLNLAYGTSSNNNTTSTKRQPSNTFFLEEVNARDITRAIKDVKNKIFSGMDGIQSSLLKKTYMSILPTLTFLCGQVIDSGQFLQLLK</sequence>
<dbReference type="AlphaFoldDB" id="A0ABD2N4F1"/>
<evidence type="ECO:0000313" key="1">
    <source>
        <dbReference type="EMBL" id="KAL3273199.1"/>
    </source>
</evidence>
<evidence type="ECO:0000313" key="2">
    <source>
        <dbReference type="Proteomes" id="UP001516400"/>
    </source>
</evidence>
<protein>
    <submittedName>
        <fullName evidence="1">Uncharacterized protein</fullName>
    </submittedName>
</protein>
<dbReference type="EMBL" id="JABFTP020000062">
    <property type="protein sequence ID" value="KAL3273199.1"/>
    <property type="molecule type" value="Genomic_DNA"/>
</dbReference>
<gene>
    <name evidence="1" type="ORF">HHI36_014655</name>
</gene>
<organism evidence="1 2">
    <name type="scientific">Cryptolaemus montrouzieri</name>
    <dbReference type="NCBI Taxonomy" id="559131"/>
    <lineage>
        <taxon>Eukaryota</taxon>
        <taxon>Metazoa</taxon>
        <taxon>Ecdysozoa</taxon>
        <taxon>Arthropoda</taxon>
        <taxon>Hexapoda</taxon>
        <taxon>Insecta</taxon>
        <taxon>Pterygota</taxon>
        <taxon>Neoptera</taxon>
        <taxon>Endopterygota</taxon>
        <taxon>Coleoptera</taxon>
        <taxon>Polyphaga</taxon>
        <taxon>Cucujiformia</taxon>
        <taxon>Coccinelloidea</taxon>
        <taxon>Coccinellidae</taxon>
        <taxon>Scymninae</taxon>
        <taxon>Scymnini</taxon>
        <taxon>Cryptolaemus</taxon>
    </lineage>
</organism>
<keyword evidence="2" id="KW-1185">Reference proteome</keyword>
<accession>A0ABD2N4F1</accession>
<name>A0ABD2N4F1_9CUCU</name>
<reference evidence="1 2" key="1">
    <citation type="journal article" date="2021" name="BMC Biol.">
        <title>Horizontally acquired antibacterial genes associated with adaptive radiation of ladybird beetles.</title>
        <authorList>
            <person name="Li H.S."/>
            <person name="Tang X.F."/>
            <person name="Huang Y.H."/>
            <person name="Xu Z.Y."/>
            <person name="Chen M.L."/>
            <person name="Du X.Y."/>
            <person name="Qiu B.Y."/>
            <person name="Chen P.T."/>
            <person name="Zhang W."/>
            <person name="Slipinski A."/>
            <person name="Escalona H.E."/>
            <person name="Waterhouse R.M."/>
            <person name="Zwick A."/>
            <person name="Pang H."/>
        </authorList>
    </citation>
    <scope>NUCLEOTIDE SEQUENCE [LARGE SCALE GENOMIC DNA]</scope>
    <source>
        <strain evidence="1">SYSU2018</strain>
    </source>
</reference>
<dbReference type="Proteomes" id="UP001516400">
    <property type="component" value="Unassembled WGS sequence"/>
</dbReference>